<sequence length="62" mass="6588">MRYVTATVPPEVSSDDVVKTPEPTTTTGFCESTGEPLVTTLVPTGTYPLPLARASCTYPEIV</sequence>
<feature type="region of interest" description="Disordered" evidence="1">
    <location>
        <begin position="1"/>
        <end position="32"/>
    </location>
</feature>
<evidence type="ECO:0000313" key="2">
    <source>
        <dbReference type="EMBL" id="CAB5064602.1"/>
    </source>
</evidence>
<gene>
    <name evidence="2" type="ORF">UFOPK4366_00689</name>
</gene>
<accession>A0A6J7UH56</accession>
<protein>
    <submittedName>
        <fullName evidence="2">Unannotated protein</fullName>
    </submittedName>
</protein>
<evidence type="ECO:0000256" key="1">
    <source>
        <dbReference type="SAM" id="MobiDB-lite"/>
    </source>
</evidence>
<dbReference type="AlphaFoldDB" id="A0A6J7UH56"/>
<name>A0A6J7UH56_9ZZZZ</name>
<reference evidence="2" key="1">
    <citation type="submission" date="2020-05" db="EMBL/GenBank/DDBJ databases">
        <authorList>
            <person name="Chiriac C."/>
            <person name="Salcher M."/>
            <person name="Ghai R."/>
            <person name="Kavagutti S V."/>
        </authorList>
    </citation>
    <scope>NUCLEOTIDE SEQUENCE</scope>
</reference>
<proteinExistence type="predicted"/>
<organism evidence="2">
    <name type="scientific">freshwater metagenome</name>
    <dbReference type="NCBI Taxonomy" id="449393"/>
    <lineage>
        <taxon>unclassified sequences</taxon>
        <taxon>metagenomes</taxon>
        <taxon>ecological metagenomes</taxon>
    </lineage>
</organism>
<dbReference type="EMBL" id="CAFBQS010000123">
    <property type="protein sequence ID" value="CAB5064602.1"/>
    <property type="molecule type" value="Genomic_DNA"/>
</dbReference>